<keyword evidence="2 6" id="KW-0489">Methyltransferase</keyword>
<comment type="caution">
    <text evidence="6">The sequence shown here is derived from an EMBL/GenBank/DDBJ whole genome shotgun (WGS) entry which is preliminary data.</text>
</comment>
<evidence type="ECO:0000256" key="4">
    <source>
        <dbReference type="ARBA" id="ARBA00022691"/>
    </source>
</evidence>
<keyword evidence="7" id="KW-1185">Reference proteome</keyword>
<organism evidence="6 7">
    <name type="scientific">Thiomicrorhabdus marina</name>
    <dbReference type="NCBI Taxonomy" id="2818442"/>
    <lineage>
        <taxon>Bacteria</taxon>
        <taxon>Pseudomonadati</taxon>
        <taxon>Pseudomonadota</taxon>
        <taxon>Gammaproteobacteria</taxon>
        <taxon>Thiotrichales</taxon>
        <taxon>Piscirickettsiaceae</taxon>
        <taxon>Thiomicrorhabdus</taxon>
    </lineage>
</organism>
<evidence type="ECO:0000256" key="1">
    <source>
        <dbReference type="ARBA" id="ARBA00010815"/>
    </source>
</evidence>
<reference evidence="6 7" key="1">
    <citation type="submission" date="2021-03" db="EMBL/GenBank/DDBJ databases">
        <title>Thiomicrorhabdus sp.nov.,novel sulfur-oxidizing bacteria isolated from coastal sediment.</title>
        <authorList>
            <person name="Liu X."/>
        </authorList>
    </citation>
    <scope>NUCLEOTIDE SEQUENCE [LARGE SCALE GENOMIC DNA]</scope>
    <source>
        <strain evidence="6 7">6S2-11</strain>
    </source>
</reference>
<dbReference type="GO" id="GO:0008168">
    <property type="term" value="F:methyltransferase activity"/>
    <property type="evidence" value="ECO:0007669"/>
    <property type="project" value="UniProtKB-KW"/>
</dbReference>
<dbReference type="PANTHER" id="PTHR43667">
    <property type="entry name" value="CYCLOPROPANE-FATTY-ACYL-PHOSPHOLIPID SYNTHASE"/>
    <property type="match status" value="1"/>
</dbReference>
<dbReference type="InterPro" id="IPR029063">
    <property type="entry name" value="SAM-dependent_MTases_sf"/>
</dbReference>
<dbReference type="PIRSF" id="PIRSF003085">
    <property type="entry name" value="CMAS"/>
    <property type="match status" value="1"/>
</dbReference>
<dbReference type="Pfam" id="PF02353">
    <property type="entry name" value="CMAS"/>
    <property type="match status" value="1"/>
</dbReference>
<dbReference type="InterPro" id="IPR003333">
    <property type="entry name" value="CMAS"/>
</dbReference>
<comment type="similarity">
    <text evidence="1">Belongs to the CFA/CMAS family.</text>
</comment>
<evidence type="ECO:0000313" key="6">
    <source>
        <dbReference type="EMBL" id="MBO1926891.1"/>
    </source>
</evidence>
<protein>
    <submittedName>
        <fullName evidence="6">Class I SAM-dependent methyltransferase</fullName>
    </submittedName>
</protein>
<dbReference type="PANTHER" id="PTHR43667:SF2">
    <property type="entry name" value="FATTY ACID C-METHYL TRANSFERASE"/>
    <property type="match status" value="1"/>
</dbReference>
<dbReference type="SUPFAM" id="SSF53335">
    <property type="entry name" value="S-adenosyl-L-methionine-dependent methyltransferases"/>
    <property type="match status" value="1"/>
</dbReference>
<keyword evidence="5" id="KW-0443">Lipid metabolism</keyword>
<dbReference type="InterPro" id="IPR050723">
    <property type="entry name" value="CFA/CMAS"/>
</dbReference>
<evidence type="ECO:0000313" key="7">
    <source>
        <dbReference type="Proteomes" id="UP000664835"/>
    </source>
</evidence>
<dbReference type="EMBL" id="JAGETV010000006">
    <property type="protein sequence ID" value="MBO1926891.1"/>
    <property type="molecule type" value="Genomic_DNA"/>
</dbReference>
<evidence type="ECO:0000256" key="2">
    <source>
        <dbReference type="ARBA" id="ARBA00022603"/>
    </source>
</evidence>
<proteinExistence type="inferred from homology"/>
<dbReference type="CDD" id="cd02440">
    <property type="entry name" value="AdoMet_MTases"/>
    <property type="match status" value="1"/>
</dbReference>
<accession>A0ABS3Q3I6</accession>
<dbReference type="Proteomes" id="UP000664835">
    <property type="component" value="Unassembled WGS sequence"/>
</dbReference>
<gene>
    <name evidence="6" type="ORF">J3998_04820</name>
</gene>
<dbReference type="GO" id="GO:0032259">
    <property type="term" value="P:methylation"/>
    <property type="evidence" value="ECO:0007669"/>
    <property type="project" value="UniProtKB-KW"/>
</dbReference>
<keyword evidence="3" id="KW-0808">Transferase</keyword>
<dbReference type="Gene3D" id="3.40.50.150">
    <property type="entry name" value="Vaccinia Virus protein VP39"/>
    <property type="match status" value="1"/>
</dbReference>
<evidence type="ECO:0000256" key="5">
    <source>
        <dbReference type="ARBA" id="ARBA00023098"/>
    </source>
</evidence>
<keyword evidence="4" id="KW-0949">S-adenosyl-L-methionine</keyword>
<name>A0ABS3Q3I6_9GAMM</name>
<evidence type="ECO:0000256" key="3">
    <source>
        <dbReference type="ARBA" id="ARBA00022679"/>
    </source>
</evidence>
<sequence length="392" mass="45323">MIAPSWVHYALLKLPFDKLQKGSLTLTFEGKSHRFEGSEAGPHAELIINQPFRSYWLFKTQGELGFVQAYYEGAVDTTSLYHLLKLAHLNQTELDAILGNRLGNLSHLWQHRKRHNSLQNSKQNISYHYDLGNDFYALWLDSSMTYSSALFNNQETSLQQAQENKNQRIIDELQLSGGERLLEIGCGWGGFMQTALQNGAQIKGLTLSTEQRQYALQRLQNFAQQDYQVALQDYRLEEQQYDHVVSIEMFEAVGKEYWQSYFQTLQKVLKKQGKAVLQIITIADDKAEAYQSSVDFIQAYIFPGGLLPSVSQLTQLAEQHGFQIENRLDFGQDYAKTCQLWKHDFNQHSRKLLDMGYDKAFQRIWNYYLDYCTVGFESGHISVNQITLVHKQ</sequence>